<evidence type="ECO:0000256" key="3">
    <source>
        <dbReference type="ARBA" id="ARBA00022801"/>
    </source>
</evidence>
<dbReference type="Gene3D" id="2.60.120.380">
    <property type="match status" value="1"/>
</dbReference>
<dbReference type="Pfam" id="PF20009">
    <property type="entry name" value="GEVED"/>
    <property type="match status" value="1"/>
</dbReference>
<dbReference type="PROSITE" id="PS00138">
    <property type="entry name" value="SUBTILASE_SER"/>
    <property type="match status" value="1"/>
</dbReference>
<evidence type="ECO:0000259" key="8">
    <source>
        <dbReference type="Pfam" id="PF18962"/>
    </source>
</evidence>
<feature type="domain" description="Peptidase S8/S53" evidence="7">
    <location>
        <begin position="144"/>
        <end position="445"/>
    </location>
</feature>
<keyword evidence="2 5" id="KW-0645">Protease</keyword>
<feature type="chain" id="PRO_5012028891" evidence="6">
    <location>
        <begin position="22"/>
        <end position="1253"/>
    </location>
</feature>
<evidence type="ECO:0000256" key="4">
    <source>
        <dbReference type="ARBA" id="ARBA00022825"/>
    </source>
</evidence>
<reference evidence="11" key="1">
    <citation type="submission" date="2017-01" db="EMBL/GenBank/DDBJ databases">
        <authorList>
            <person name="Varghese N."/>
            <person name="Submissions S."/>
        </authorList>
    </citation>
    <scope>NUCLEOTIDE SEQUENCE [LARGE SCALE GENOMIC DNA]</scope>
    <source>
        <strain evidence="11">LP100</strain>
    </source>
</reference>
<dbReference type="AlphaFoldDB" id="A0A1R3XF79"/>
<evidence type="ECO:0000259" key="7">
    <source>
        <dbReference type="Pfam" id="PF00082"/>
    </source>
</evidence>
<dbReference type="Proteomes" id="UP000187181">
    <property type="component" value="Unassembled WGS sequence"/>
</dbReference>
<dbReference type="NCBIfam" id="TIGR04183">
    <property type="entry name" value="Por_Secre_tail"/>
    <property type="match status" value="1"/>
</dbReference>
<dbReference type="STRING" id="1317125.SAMN05444128_2202"/>
<evidence type="ECO:0000259" key="9">
    <source>
        <dbReference type="Pfam" id="PF20009"/>
    </source>
</evidence>
<proteinExistence type="inferred from homology"/>
<dbReference type="InterPro" id="IPR026444">
    <property type="entry name" value="Secre_tail"/>
</dbReference>
<dbReference type="InterPro" id="IPR051048">
    <property type="entry name" value="Peptidase_S8/S53_subtilisin"/>
</dbReference>
<keyword evidence="3 5" id="KW-0378">Hydrolase</keyword>
<keyword evidence="11" id="KW-1185">Reference proteome</keyword>
<dbReference type="InterPro" id="IPR008979">
    <property type="entry name" value="Galactose-bd-like_sf"/>
</dbReference>
<sequence length="1253" mass="133812">MRGLSLWLMAAALATTSAGFAQQVGSLPVRANVKELGRIAATEGKNYRIKREEAIALAKRNGWEIEKTYPDGTHISLQRLDELGMPVYYITYNNAAAITTGTDQLWAGGKLGLNLSGASSSVTDKMGIWDGGLIRESHVELRGRVVQKDNATKLNDHATHVAGTLIASGQSSMAKGMAHGVKKLYAYDFNNSASEMAEAAQANMLVSNHSYGTIAGWRFNSERKGTDEDPYWEWWGSTQVSETEDYKFGFYDETSVSWDRIAYNAPYFLIVKSGGNNRQEPGPEVGKPYMQRNANGNFTLVAKRPDNISSNDGYDGIATYGTAKNILTVGAVNNIPGGYNQPSDVKVTGFSSFGPTDDGRIKPDLVGSGEKILSTTSTNDKSYKVLSGTSMAAPNISGSLLLLQEHYANLNNGQFMRAATLKGLAIHTADEAGDAPGPDYIHGWGLLNASRAATMISNTKGTHPIQERSLEQGKAYTFEVVASGSGPLVATISWTDPEGAAHPTASALNNRSPRLVNDLDVRITNRGNTIMPWVLNPNTPEQPATRGDNVVDNVEQVLIPNPIPGETYTITVSHKRTLQKGPQAYSLLMSGVGGTAYCASAPSSDAGSRITHITFDGITTPFEGCATYRIQNEMRLTFEPGQTKTVSFGLGTCGANASKAAKVYVDWNGNGSFDDAGEVAATSGVMSGVGAFNASISAPSSLQPGAITRLRVVLMETSDPASIKSCGTYTRGETQDYIVQVARPSTDIVLQQVMPVGASLCAGTSQQFMVTLRNNGLRDQKDIPVKLEVYRGSTKVATLTTVYTKTLKSFDSDEVLLSADFQTEAGATYDLIASAGSTQDGVPENNTLSKTYGVGGNTAAPQAVATRCGGQSSYTLTGTGDGTIFWYNTASGGTPIAAGNTASIATSSGNGAIYASLNDFSATIGPTTKKFATGGGYNQFTPDVVVETQAPMLLESARLYIGNSGKITFTAYNSNGLPVSTRTLTVEATRSTPAPGVQADDPNDQGAVYYLGLELPEAGTYNIAISYDSPNGATIYRNNAGVTGYPFGVPNVFIITGNTANPGPLGYYYYFYDLKVRALGCVSPRVAVPVENGVPIPTPLITRQGLSLQSSVAEGNQWYLNSQPIPGANGQTYTPTESGDYTVQAQWQGCVSTRSEAYTFAFQANGRTLKKELVASPNPSSGIFKIHFETEQREDLYLRVTDMLGHEIYSRQVKGFNGFYEADLDLSGKSSGIYLLQVEFGGQRYTQKLVLQR</sequence>
<protein>
    <submittedName>
        <fullName evidence="10">Por secretion system C-terminal sorting domain-containing protein</fullName>
    </submittedName>
</protein>
<feature type="signal peptide" evidence="6">
    <location>
        <begin position="1"/>
        <end position="21"/>
    </location>
</feature>
<dbReference type="Pfam" id="PF18962">
    <property type="entry name" value="Por_Secre_tail"/>
    <property type="match status" value="1"/>
</dbReference>
<dbReference type="OrthoDB" id="9792152at2"/>
<dbReference type="PRINTS" id="PR00723">
    <property type="entry name" value="SUBTILISIN"/>
</dbReference>
<dbReference type="GO" id="GO:0004252">
    <property type="term" value="F:serine-type endopeptidase activity"/>
    <property type="evidence" value="ECO:0007669"/>
    <property type="project" value="UniProtKB-UniRule"/>
</dbReference>
<evidence type="ECO:0000256" key="5">
    <source>
        <dbReference type="PROSITE-ProRule" id="PRU01240"/>
    </source>
</evidence>
<dbReference type="InterPro" id="IPR045474">
    <property type="entry name" value="GEVED"/>
</dbReference>
<dbReference type="InterPro" id="IPR015500">
    <property type="entry name" value="Peptidase_S8_subtilisin-rel"/>
</dbReference>
<accession>A0A1R3XF79</accession>
<feature type="domain" description="Secretion system C-terminal sorting" evidence="8">
    <location>
        <begin position="1177"/>
        <end position="1250"/>
    </location>
</feature>
<dbReference type="PANTHER" id="PTHR43399:SF4">
    <property type="entry name" value="CELL WALL-ASSOCIATED PROTEASE"/>
    <property type="match status" value="1"/>
</dbReference>
<dbReference type="InterPro" id="IPR034058">
    <property type="entry name" value="TagA/B/C/D_pept_dom"/>
</dbReference>
<dbReference type="InterPro" id="IPR000209">
    <property type="entry name" value="Peptidase_S8/S53_dom"/>
</dbReference>
<dbReference type="GO" id="GO:0006508">
    <property type="term" value="P:proteolysis"/>
    <property type="evidence" value="ECO:0007669"/>
    <property type="project" value="UniProtKB-KW"/>
</dbReference>
<name>A0A1R3XF79_9BACT</name>
<keyword evidence="6" id="KW-0732">Signal</keyword>
<dbReference type="SUPFAM" id="SSF49785">
    <property type="entry name" value="Galactose-binding domain-like"/>
    <property type="match status" value="1"/>
</dbReference>
<dbReference type="Pfam" id="PF00082">
    <property type="entry name" value="Peptidase_S8"/>
    <property type="match status" value="1"/>
</dbReference>
<dbReference type="InterPro" id="IPR036852">
    <property type="entry name" value="Peptidase_S8/S53_dom_sf"/>
</dbReference>
<dbReference type="PANTHER" id="PTHR43399">
    <property type="entry name" value="SUBTILISIN-RELATED"/>
    <property type="match status" value="1"/>
</dbReference>
<evidence type="ECO:0000313" key="10">
    <source>
        <dbReference type="EMBL" id="SIT90071.1"/>
    </source>
</evidence>
<dbReference type="Gene3D" id="3.40.50.200">
    <property type="entry name" value="Peptidase S8/S53 domain"/>
    <property type="match status" value="1"/>
</dbReference>
<evidence type="ECO:0000313" key="11">
    <source>
        <dbReference type="Proteomes" id="UP000187181"/>
    </source>
</evidence>
<keyword evidence="4 5" id="KW-0720">Serine protease</keyword>
<feature type="active site" description="Charge relay system" evidence="5">
    <location>
        <position position="390"/>
    </location>
</feature>
<evidence type="ECO:0000256" key="1">
    <source>
        <dbReference type="ARBA" id="ARBA00011073"/>
    </source>
</evidence>
<dbReference type="CDD" id="cd04842">
    <property type="entry name" value="Peptidases_S8_Kp43_protease"/>
    <property type="match status" value="1"/>
</dbReference>
<dbReference type="RefSeq" id="WP_083704189.1">
    <property type="nucleotide sequence ID" value="NZ_FTPP01000002.1"/>
</dbReference>
<feature type="domain" description="GEVED" evidence="9">
    <location>
        <begin position="662"/>
        <end position="740"/>
    </location>
</feature>
<organism evidence="10 11">
    <name type="scientific">Pontibacter indicus</name>
    <dbReference type="NCBI Taxonomy" id="1317125"/>
    <lineage>
        <taxon>Bacteria</taxon>
        <taxon>Pseudomonadati</taxon>
        <taxon>Bacteroidota</taxon>
        <taxon>Cytophagia</taxon>
        <taxon>Cytophagales</taxon>
        <taxon>Hymenobacteraceae</taxon>
        <taxon>Pontibacter</taxon>
    </lineage>
</organism>
<dbReference type="SUPFAM" id="SSF52743">
    <property type="entry name" value="Subtilisin-like"/>
    <property type="match status" value="1"/>
</dbReference>
<dbReference type="PROSITE" id="PS51892">
    <property type="entry name" value="SUBTILASE"/>
    <property type="match status" value="1"/>
</dbReference>
<comment type="similarity">
    <text evidence="1 5">Belongs to the peptidase S8 family.</text>
</comment>
<gene>
    <name evidence="10" type="ORF">SAMN05444128_2202</name>
</gene>
<evidence type="ECO:0000256" key="6">
    <source>
        <dbReference type="SAM" id="SignalP"/>
    </source>
</evidence>
<dbReference type="EMBL" id="FTPP01000002">
    <property type="protein sequence ID" value="SIT90071.1"/>
    <property type="molecule type" value="Genomic_DNA"/>
</dbReference>
<evidence type="ECO:0000256" key="2">
    <source>
        <dbReference type="ARBA" id="ARBA00022670"/>
    </source>
</evidence>
<dbReference type="InterPro" id="IPR023828">
    <property type="entry name" value="Peptidase_S8_Ser-AS"/>
</dbReference>
<feature type="active site" description="Charge relay system" evidence="5">
    <location>
        <position position="130"/>
    </location>
</feature>
<feature type="active site" description="Charge relay system" evidence="5">
    <location>
        <position position="157"/>
    </location>
</feature>